<dbReference type="InterPro" id="IPR050509">
    <property type="entry name" value="CoA-transferase_III"/>
</dbReference>
<organism evidence="2 3">
    <name type="scientific">Prauserella alba</name>
    <dbReference type="NCBI Taxonomy" id="176898"/>
    <lineage>
        <taxon>Bacteria</taxon>
        <taxon>Bacillati</taxon>
        <taxon>Actinomycetota</taxon>
        <taxon>Actinomycetes</taxon>
        <taxon>Pseudonocardiales</taxon>
        <taxon>Pseudonocardiaceae</taxon>
        <taxon>Prauserella</taxon>
    </lineage>
</organism>
<gene>
    <name evidence="2" type="ORF">GCM10009675_48770</name>
</gene>
<dbReference type="InterPro" id="IPR044855">
    <property type="entry name" value="CoA-Trfase_III_dom3_sf"/>
</dbReference>
<dbReference type="Pfam" id="PF02515">
    <property type="entry name" value="CoA_transf_3"/>
    <property type="match status" value="1"/>
</dbReference>
<proteinExistence type="predicted"/>
<dbReference type="PANTHER" id="PTHR48228">
    <property type="entry name" value="SUCCINYL-COA--D-CITRAMALATE COA-TRANSFERASE"/>
    <property type="match status" value="1"/>
</dbReference>
<dbReference type="RefSeq" id="WP_253853747.1">
    <property type="nucleotide sequence ID" value="NZ_BAAALM010000019.1"/>
</dbReference>
<dbReference type="InterPro" id="IPR003673">
    <property type="entry name" value="CoA-Trfase_fam_III"/>
</dbReference>
<dbReference type="Gene3D" id="3.40.50.10540">
    <property type="entry name" value="Crotonobetainyl-coa:carnitine coa-transferase, domain 1"/>
    <property type="match status" value="1"/>
</dbReference>
<evidence type="ECO:0000313" key="2">
    <source>
        <dbReference type="EMBL" id="GAA1220244.1"/>
    </source>
</evidence>
<reference evidence="2 3" key="1">
    <citation type="journal article" date="2019" name="Int. J. Syst. Evol. Microbiol.">
        <title>The Global Catalogue of Microorganisms (GCM) 10K type strain sequencing project: providing services to taxonomists for standard genome sequencing and annotation.</title>
        <authorList>
            <consortium name="The Broad Institute Genomics Platform"/>
            <consortium name="The Broad Institute Genome Sequencing Center for Infectious Disease"/>
            <person name="Wu L."/>
            <person name="Ma J."/>
        </authorList>
    </citation>
    <scope>NUCLEOTIDE SEQUENCE [LARGE SCALE GENOMIC DNA]</scope>
    <source>
        <strain evidence="2 3">JCM 13022</strain>
    </source>
</reference>
<protein>
    <submittedName>
        <fullName evidence="2">CaiB/BaiF CoA-transferase family protein</fullName>
    </submittedName>
</protein>
<dbReference type="PANTHER" id="PTHR48228:SF5">
    <property type="entry name" value="ALPHA-METHYLACYL-COA RACEMASE"/>
    <property type="match status" value="1"/>
</dbReference>
<dbReference type="SUPFAM" id="SSF89796">
    <property type="entry name" value="CoA-transferase family III (CaiB/BaiF)"/>
    <property type="match status" value="1"/>
</dbReference>
<sequence>MNAGPLGGLTVIELAGLAPAPFAATMLADLGADVVRVDRASPGADVLGIPNDPLTRSRRTIGVDTKTPGGVEVVLSLAEQADVLIEGFRPGVAERMGLGPEQVHARNPRLVYGRITGWGQDGPLAPVAGHDINYIGLSGALATIGRAGEKPVAPVNYLGDFGGGGLYLAMGVLAALYERMSSGTGQVVDASMVDGSALLTTQLYGMKAAGAWSGERGENLLDGGAPFYDTYACADGRYVAVGAIEMRFWSALVEVLELDAESLPLHLDQSQWPKLREILSEAIGKYTRDELVAKAAGTDACLTPVLTPEEAADHPHNVARGTFAEVGGTVQPAPGPKFDRTPAPQPQAPHPAGADTAEVLGEFGYDAAAVAALREAGEVA</sequence>
<dbReference type="Proteomes" id="UP001500467">
    <property type="component" value="Unassembled WGS sequence"/>
</dbReference>
<dbReference type="EMBL" id="BAAALM010000019">
    <property type="protein sequence ID" value="GAA1220244.1"/>
    <property type="molecule type" value="Genomic_DNA"/>
</dbReference>
<keyword evidence="3" id="KW-1185">Reference proteome</keyword>
<evidence type="ECO:0000313" key="3">
    <source>
        <dbReference type="Proteomes" id="UP001500467"/>
    </source>
</evidence>
<dbReference type="InterPro" id="IPR023606">
    <property type="entry name" value="CoA-Trfase_III_dom_1_sf"/>
</dbReference>
<accession>A0ABN1VRD5</accession>
<dbReference type="Gene3D" id="3.30.1540.10">
    <property type="entry name" value="formyl-coa transferase, domain 3"/>
    <property type="match status" value="1"/>
</dbReference>
<comment type="caution">
    <text evidence="2">The sequence shown here is derived from an EMBL/GenBank/DDBJ whole genome shotgun (WGS) entry which is preliminary data.</text>
</comment>
<name>A0ABN1VRD5_9PSEU</name>
<evidence type="ECO:0000256" key="1">
    <source>
        <dbReference type="SAM" id="MobiDB-lite"/>
    </source>
</evidence>
<feature type="region of interest" description="Disordered" evidence="1">
    <location>
        <begin position="326"/>
        <end position="354"/>
    </location>
</feature>